<dbReference type="InterPro" id="IPR013798">
    <property type="entry name" value="Indole-3-glycerol_P_synth_dom"/>
</dbReference>
<evidence type="ECO:0000256" key="7">
    <source>
        <dbReference type="ARBA" id="ARBA00023239"/>
    </source>
</evidence>
<dbReference type="InterPro" id="IPR001468">
    <property type="entry name" value="Indole-3-GlycerolPSynthase_CS"/>
</dbReference>
<proteinExistence type="inferred from homology"/>
<evidence type="ECO:0000313" key="10">
    <source>
        <dbReference type="EMBL" id="MCX2564215.1"/>
    </source>
</evidence>
<dbReference type="InterPro" id="IPR011060">
    <property type="entry name" value="RibuloseP-bd_barrel"/>
</dbReference>
<comment type="catalytic activity">
    <reaction evidence="1 8">
        <text>1-(2-carboxyphenylamino)-1-deoxy-D-ribulose 5-phosphate + H(+) = (1S,2R)-1-C-(indol-3-yl)glycerol 3-phosphate + CO2 + H2O</text>
        <dbReference type="Rhea" id="RHEA:23476"/>
        <dbReference type="ChEBI" id="CHEBI:15377"/>
        <dbReference type="ChEBI" id="CHEBI:15378"/>
        <dbReference type="ChEBI" id="CHEBI:16526"/>
        <dbReference type="ChEBI" id="CHEBI:58613"/>
        <dbReference type="ChEBI" id="CHEBI:58866"/>
        <dbReference type="EC" id="4.1.1.48"/>
    </reaction>
</comment>
<evidence type="ECO:0000256" key="8">
    <source>
        <dbReference type="HAMAP-Rule" id="MF_00134"/>
    </source>
</evidence>
<evidence type="ECO:0000256" key="2">
    <source>
        <dbReference type="ARBA" id="ARBA00004696"/>
    </source>
</evidence>
<dbReference type="Proteomes" id="UP001301152">
    <property type="component" value="Unassembled WGS sequence"/>
</dbReference>
<dbReference type="EMBL" id="JAPIUZ010000004">
    <property type="protein sequence ID" value="MCX2564215.1"/>
    <property type="molecule type" value="Genomic_DNA"/>
</dbReference>
<dbReference type="Pfam" id="PF00218">
    <property type="entry name" value="IGPS"/>
    <property type="match status" value="1"/>
</dbReference>
<evidence type="ECO:0000256" key="6">
    <source>
        <dbReference type="ARBA" id="ARBA00023141"/>
    </source>
</evidence>
<dbReference type="EC" id="4.1.1.48" evidence="8"/>
<accession>A0ABT3QG36</accession>
<name>A0ABT3QG36_9PROT</name>
<evidence type="ECO:0000256" key="5">
    <source>
        <dbReference type="ARBA" id="ARBA00022822"/>
    </source>
</evidence>
<gene>
    <name evidence="8 10" type="primary">trpC</name>
    <name evidence="10" type="ORF">OQ497_09610</name>
</gene>
<evidence type="ECO:0000256" key="3">
    <source>
        <dbReference type="ARBA" id="ARBA00022605"/>
    </source>
</evidence>
<evidence type="ECO:0000256" key="4">
    <source>
        <dbReference type="ARBA" id="ARBA00022793"/>
    </source>
</evidence>
<dbReference type="InterPro" id="IPR013785">
    <property type="entry name" value="Aldolase_TIM"/>
</dbReference>
<dbReference type="InterPro" id="IPR045186">
    <property type="entry name" value="Indole-3-glycerol_P_synth"/>
</dbReference>
<keyword evidence="6 8" id="KW-0057">Aromatic amino acid biosynthesis</keyword>
<dbReference type="HAMAP" id="MF_00134_B">
    <property type="entry name" value="IGPS_B"/>
    <property type="match status" value="1"/>
</dbReference>
<sequence length="285" mass="30914">MTETTTPSTATPSDIKTSDELPDVLARICARTRLEVEHRSTLVSLKEITARAQDVKEAPRGFCRALKEKSADRSVGLIAELKKASPSAGILQENYNPAAIAQAYEQAGAACLSVLTESSCFHGSNEDLQAARAATSLPVLRKDFIIDPWQVYESRTIGADCILLIVGILSDEELQELVDHAKGLEMDVLLEVHDEEELNRALAIDAFLIGINNRNLRTLITDIETTVVLTPLVPPDRIIVSESGIKTHAEVTRLTDIGVTGFLVGESLLRQPDPGQAARVLLGRA</sequence>
<dbReference type="RefSeq" id="WP_173559909.1">
    <property type="nucleotide sequence ID" value="NZ_JAPIUZ010000004.1"/>
</dbReference>
<evidence type="ECO:0000259" key="9">
    <source>
        <dbReference type="Pfam" id="PF00218"/>
    </source>
</evidence>
<evidence type="ECO:0000313" key="11">
    <source>
        <dbReference type="Proteomes" id="UP001301152"/>
    </source>
</evidence>
<keyword evidence="5 8" id="KW-0822">Tryptophan biosynthesis</keyword>
<feature type="domain" description="Indole-3-glycerol phosphate synthase" evidence="9">
    <location>
        <begin position="25"/>
        <end position="280"/>
    </location>
</feature>
<dbReference type="NCBIfam" id="NF001373">
    <property type="entry name" value="PRK00278.1-6"/>
    <property type="match status" value="1"/>
</dbReference>
<dbReference type="PROSITE" id="PS00614">
    <property type="entry name" value="IGPS"/>
    <property type="match status" value="1"/>
</dbReference>
<keyword evidence="4 8" id="KW-0210">Decarboxylase</keyword>
<comment type="caution">
    <text evidence="10">The sequence shown here is derived from an EMBL/GenBank/DDBJ whole genome shotgun (WGS) entry which is preliminary data.</text>
</comment>
<evidence type="ECO:0000256" key="1">
    <source>
        <dbReference type="ARBA" id="ARBA00001633"/>
    </source>
</evidence>
<protein>
    <recommendedName>
        <fullName evidence="8">Indole-3-glycerol phosphate synthase</fullName>
        <shortName evidence="8">IGPS</shortName>
        <ecNumber evidence="8">4.1.1.48</ecNumber>
    </recommendedName>
</protein>
<dbReference type="SUPFAM" id="SSF51366">
    <property type="entry name" value="Ribulose-phoshate binding barrel"/>
    <property type="match status" value="1"/>
</dbReference>
<dbReference type="PANTHER" id="PTHR22854">
    <property type="entry name" value="TRYPTOPHAN BIOSYNTHESIS PROTEIN"/>
    <property type="match status" value="1"/>
</dbReference>
<dbReference type="CDD" id="cd00331">
    <property type="entry name" value="IGPS"/>
    <property type="match status" value="1"/>
</dbReference>
<comment type="pathway">
    <text evidence="2 8">Amino-acid biosynthesis; L-tryptophan biosynthesis; L-tryptophan from chorismate: step 4/5.</text>
</comment>
<keyword evidence="7 8" id="KW-0456">Lyase</keyword>
<dbReference type="PANTHER" id="PTHR22854:SF2">
    <property type="entry name" value="INDOLE-3-GLYCEROL-PHOSPHATE SYNTHASE"/>
    <property type="match status" value="1"/>
</dbReference>
<dbReference type="Gene3D" id="3.20.20.70">
    <property type="entry name" value="Aldolase class I"/>
    <property type="match status" value="1"/>
</dbReference>
<keyword evidence="11" id="KW-1185">Reference proteome</keyword>
<dbReference type="NCBIfam" id="NF001377">
    <property type="entry name" value="PRK00278.2-4"/>
    <property type="match status" value="1"/>
</dbReference>
<reference evidence="10 11" key="1">
    <citation type="submission" date="2022-11" db="EMBL/GenBank/DDBJ databases">
        <title>Genome sequencing of Acetobacter type strain.</title>
        <authorList>
            <person name="Heo J."/>
            <person name="Lee D."/>
            <person name="Han B.-H."/>
            <person name="Hong S.-B."/>
            <person name="Kwon S.-W."/>
        </authorList>
    </citation>
    <scope>NUCLEOTIDE SEQUENCE [LARGE SCALE GENOMIC DNA]</scope>
    <source>
        <strain evidence="10 11">KACC 21253</strain>
    </source>
</reference>
<comment type="similarity">
    <text evidence="8">Belongs to the TrpC family.</text>
</comment>
<dbReference type="GO" id="GO:0004425">
    <property type="term" value="F:indole-3-glycerol-phosphate synthase activity"/>
    <property type="evidence" value="ECO:0007669"/>
    <property type="project" value="UniProtKB-EC"/>
</dbReference>
<organism evidence="10 11">
    <name type="scientific">Acetobacter thailandicus</name>
    <dbReference type="NCBI Taxonomy" id="1502842"/>
    <lineage>
        <taxon>Bacteria</taxon>
        <taxon>Pseudomonadati</taxon>
        <taxon>Pseudomonadota</taxon>
        <taxon>Alphaproteobacteria</taxon>
        <taxon>Acetobacterales</taxon>
        <taxon>Acetobacteraceae</taxon>
        <taxon>Acetobacter</taxon>
    </lineage>
</organism>
<keyword evidence="3 8" id="KW-0028">Amino-acid biosynthesis</keyword>